<reference evidence="3" key="1">
    <citation type="submission" date="2008-04" db="EMBL/GenBank/DDBJ databases">
        <title>Complete sequence of chromosome 2 of Burkholderia ambifaria MC40-6.</title>
        <authorList>
            <person name="Copeland A."/>
            <person name="Lucas S."/>
            <person name="Lapidus A."/>
            <person name="Glavina del Rio T."/>
            <person name="Dalin E."/>
            <person name="Tice H."/>
            <person name="Pitluck S."/>
            <person name="Chain P."/>
            <person name="Malfatti S."/>
            <person name="Shin M."/>
            <person name="Vergez L."/>
            <person name="Lang D."/>
            <person name="Schmutz J."/>
            <person name="Larimer F."/>
            <person name="Land M."/>
            <person name="Hauser L."/>
            <person name="Kyrpides N."/>
            <person name="Lykidis A."/>
            <person name="Ramette A."/>
            <person name="Konstantinidis K."/>
            <person name="Tiedje J."/>
            <person name="Richardson P."/>
        </authorList>
    </citation>
    <scope>NUCLEOTIDE SEQUENCE [LARGE SCALE GENOMIC DNA]</scope>
    <source>
        <strain evidence="3">MC40-6</strain>
    </source>
</reference>
<dbReference type="OrthoDB" id="9008720at2"/>
<dbReference type="EMBL" id="CP001026">
    <property type="protein sequence ID" value="ACB65793.1"/>
    <property type="molecule type" value="Genomic_DNA"/>
</dbReference>
<gene>
    <name evidence="2" type="ordered locus">BamMC406_3324</name>
</gene>
<dbReference type="AlphaFoldDB" id="B1YYT3"/>
<evidence type="ECO:0000313" key="3">
    <source>
        <dbReference type="Proteomes" id="UP000001680"/>
    </source>
</evidence>
<proteinExistence type="predicted"/>
<protein>
    <recommendedName>
        <fullName evidence="4">DUF3304 domain-containing protein</fullName>
    </recommendedName>
</protein>
<feature type="compositionally biased region" description="Polar residues" evidence="1">
    <location>
        <begin position="146"/>
        <end position="160"/>
    </location>
</feature>
<dbReference type="HOGENOM" id="CLU_1648922_0_0_4"/>
<feature type="region of interest" description="Disordered" evidence="1">
    <location>
        <begin position="140"/>
        <end position="160"/>
    </location>
</feature>
<dbReference type="InterPro" id="IPR021733">
    <property type="entry name" value="DUF3304"/>
</dbReference>
<dbReference type="Pfam" id="PF11745">
    <property type="entry name" value="DUF3304"/>
    <property type="match status" value="1"/>
</dbReference>
<dbReference type="RefSeq" id="WP_012365230.1">
    <property type="nucleotide sequence ID" value="NC_010552.1"/>
</dbReference>
<sequence length="160" mass="17953">MDILSVMRRIVREPIVVAVGLLGSAWWVHAQIQSYGPYRVIGYNFADRSIYSVNIDGFGAGNVRAHEPGGGGGTVCCMEVPRNKKTWHIKLRYELTPEQYRNNLPNDVFETDIAIPPLPDKHGGYIEFYFRPEHKIEARWAASPTDPRNPNTTGNALSAN</sequence>
<dbReference type="Proteomes" id="UP000001680">
    <property type="component" value="Chromosome 2"/>
</dbReference>
<accession>B1YYT3</accession>
<dbReference type="KEGG" id="bac:BamMC406_3324"/>
<evidence type="ECO:0000313" key="2">
    <source>
        <dbReference type="EMBL" id="ACB65793.1"/>
    </source>
</evidence>
<organism evidence="2 3">
    <name type="scientific">Burkholderia ambifaria (strain MC40-6)</name>
    <dbReference type="NCBI Taxonomy" id="398577"/>
    <lineage>
        <taxon>Bacteria</taxon>
        <taxon>Pseudomonadati</taxon>
        <taxon>Pseudomonadota</taxon>
        <taxon>Betaproteobacteria</taxon>
        <taxon>Burkholderiales</taxon>
        <taxon>Burkholderiaceae</taxon>
        <taxon>Burkholderia</taxon>
        <taxon>Burkholderia cepacia complex</taxon>
    </lineage>
</organism>
<name>B1YYT3_BURA4</name>
<evidence type="ECO:0000256" key="1">
    <source>
        <dbReference type="SAM" id="MobiDB-lite"/>
    </source>
</evidence>
<evidence type="ECO:0008006" key="4">
    <source>
        <dbReference type="Google" id="ProtNLM"/>
    </source>
</evidence>